<keyword evidence="5" id="KW-1185">Reference proteome</keyword>
<sequence>MSQSALAFQPDSTAFNFESHVVRVVVINGEPWFIAADLCKALKLSNPSESLKALDDDEKMTLSSTEGHSGKRGGAQFQSVISESGMYTLVLRCRDAVKPGTLPHRFRKWVTAEVLPTIRKTGSYGTPRIDPAELLLSGQSDLTIDLPDNVQAALNARAGVLAGEAFTLIREHLRRRIAYRAVSGRPSSVNEPKALRVIAEGDLGEALAHGLILKVQHLLSHADYCITLSNQFFAGLQDTLRDLGCTRSH</sequence>
<dbReference type="RefSeq" id="WP_012416095.1">
    <property type="nucleotide sequence ID" value="NC_010645.1"/>
</dbReference>
<dbReference type="OrthoDB" id="1042522at2"/>
<dbReference type="AlphaFoldDB" id="Q2KZ88"/>
<dbReference type="PROSITE" id="PS51750">
    <property type="entry name" value="BRO_N"/>
    <property type="match status" value="1"/>
</dbReference>
<protein>
    <submittedName>
        <fullName evidence="4">Antirepressor</fullName>
    </submittedName>
    <submittedName>
        <fullName evidence="3">Phage-related protein</fullName>
    </submittedName>
</protein>
<dbReference type="EMBL" id="AM167904">
    <property type="protein sequence ID" value="CAJ48003.1"/>
    <property type="molecule type" value="Genomic_DNA"/>
</dbReference>
<proteinExistence type="predicted"/>
<evidence type="ECO:0000256" key="1">
    <source>
        <dbReference type="SAM" id="MobiDB-lite"/>
    </source>
</evidence>
<dbReference type="PANTHER" id="PTHR36180:SF2">
    <property type="entry name" value="BRO FAMILY PROTEIN"/>
    <property type="match status" value="1"/>
</dbReference>
<evidence type="ECO:0000313" key="4">
    <source>
        <dbReference type="EMBL" id="CAJ49040.1"/>
    </source>
</evidence>
<reference evidence="3 5" key="1">
    <citation type="journal article" date="2006" name="J. Bacteriol.">
        <title>Comparison of the genome sequence of the poultry pathogen Bordetella avium with those of B. bronchiseptica, B. pertussis, and B. parapertussis reveals extensive diversity in surface structures associated with host interaction.</title>
        <authorList>
            <person name="Sebaihia M."/>
            <person name="Preston A."/>
            <person name="Maskell D.J."/>
            <person name="Kuzmiak H."/>
            <person name="Connell T.D."/>
            <person name="King N.D."/>
            <person name="Orndorff P.E."/>
            <person name="Miyamoto D.M."/>
            <person name="Thomson N.R."/>
            <person name="Harris D."/>
            <person name="Goble A."/>
            <person name="Lord A."/>
            <person name="Murphy L."/>
            <person name="Quail M.A."/>
            <person name="Rutter S."/>
            <person name="Squares R."/>
            <person name="Squares S."/>
            <person name="Woodward J."/>
            <person name="Parkhill J."/>
            <person name="Temple L.M."/>
        </authorList>
    </citation>
    <scope>NUCLEOTIDE SEQUENCE [LARGE SCALE GENOMIC DNA]</scope>
    <source>
        <strain evidence="3 5">197N</strain>
    </source>
</reference>
<dbReference type="PANTHER" id="PTHR36180">
    <property type="entry name" value="DNA-BINDING PROTEIN-RELATED-RELATED"/>
    <property type="match status" value="1"/>
</dbReference>
<dbReference type="KEGG" id="bav:BAV0402"/>
<dbReference type="eggNOG" id="COG3617">
    <property type="taxonomic scope" value="Bacteria"/>
</dbReference>
<dbReference type="Proteomes" id="UP000001977">
    <property type="component" value="Chromosome"/>
</dbReference>
<name>Q2KZ88_BORA1</name>
<gene>
    <name evidence="3" type="ordered locus">BAV0402</name>
    <name evidence="4" type="ordered locus">BAV1428</name>
</gene>
<dbReference type="InterPro" id="IPR003497">
    <property type="entry name" value="BRO_N_domain"/>
</dbReference>
<feature type="domain" description="Bro-N" evidence="2">
    <location>
        <begin position="5"/>
        <end position="122"/>
    </location>
</feature>
<organism evidence="3 5">
    <name type="scientific">Bordetella avium (strain 197N)</name>
    <dbReference type="NCBI Taxonomy" id="360910"/>
    <lineage>
        <taxon>Bacteria</taxon>
        <taxon>Pseudomonadati</taxon>
        <taxon>Pseudomonadota</taxon>
        <taxon>Betaproteobacteria</taxon>
        <taxon>Burkholderiales</taxon>
        <taxon>Alcaligenaceae</taxon>
        <taxon>Bordetella</taxon>
    </lineage>
</organism>
<dbReference type="SMART" id="SM01040">
    <property type="entry name" value="Bro-N"/>
    <property type="match status" value="1"/>
</dbReference>
<dbReference type="EMBL" id="AM167904">
    <property type="protein sequence ID" value="CAJ49040.1"/>
    <property type="molecule type" value="Genomic_DNA"/>
</dbReference>
<evidence type="ECO:0000259" key="2">
    <source>
        <dbReference type="PROSITE" id="PS51750"/>
    </source>
</evidence>
<dbReference type="STRING" id="360910.BAV0402"/>
<dbReference type="KEGG" id="bav:BAV1428"/>
<dbReference type="Pfam" id="PF02498">
    <property type="entry name" value="Bro-N"/>
    <property type="match status" value="1"/>
</dbReference>
<feature type="region of interest" description="Disordered" evidence="1">
    <location>
        <begin position="55"/>
        <end position="74"/>
    </location>
</feature>
<evidence type="ECO:0000313" key="3">
    <source>
        <dbReference type="EMBL" id="CAJ48003.1"/>
    </source>
</evidence>
<evidence type="ECO:0000313" key="5">
    <source>
        <dbReference type="Proteomes" id="UP000001977"/>
    </source>
</evidence>
<accession>Q2KZ88</accession>
<dbReference type="HOGENOM" id="CLU_1096980_0_0_4"/>